<sequence length="225" mass="25911">MDVGWKLFKEGELKEGDSVFAYEQTKGRGQFRRKWISKKGNIYVSWLWKAFPWEERLISLGIGVLLCKALNQLNVPVKIKWPNDLILKEKKVGGILVEERYNCFLVGIGLNLNFCPKMDELEREGLFPPGNLREVVSEQDPFLFWIKLKSCCMDLISQLDLFAGEEFQAQLNKYLAFCGKKVLVWNGTEQIEGRIVGVNFRGELELFQDREISQIGSGTIIKVLE</sequence>
<dbReference type="Gene3D" id="3.30.930.10">
    <property type="entry name" value="Bira Bifunctional Protein, Domain 2"/>
    <property type="match status" value="1"/>
</dbReference>
<dbReference type="PROSITE" id="PS51733">
    <property type="entry name" value="BPL_LPL_CATALYTIC"/>
    <property type="match status" value="1"/>
</dbReference>
<gene>
    <name evidence="3" type="ORF">SAMN04488516_10320</name>
</gene>
<dbReference type="Proteomes" id="UP000199602">
    <property type="component" value="Unassembled WGS sequence"/>
</dbReference>
<dbReference type="GO" id="GO:0005737">
    <property type="term" value="C:cytoplasm"/>
    <property type="evidence" value="ECO:0007669"/>
    <property type="project" value="TreeGrafter"/>
</dbReference>
<organism evidence="3 4">
    <name type="scientific">Desulfonauticus submarinus</name>
    <dbReference type="NCBI Taxonomy" id="206665"/>
    <lineage>
        <taxon>Bacteria</taxon>
        <taxon>Pseudomonadati</taxon>
        <taxon>Thermodesulfobacteriota</taxon>
        <taxon>Desulfovibrionia</taxon>
        <taxon>Desulfovibrionales</taxon>
        <taxon>Desulfonauticaceae</taxon>
        <taxon>Desulfonauticus</taxon>
    </lineage>
</organism>
<evidence type="ECO:0000256" key="1">
    <source>
        <dbReference type="ARBA" id="ARBA00022598"/>
    </source>
</evidence>
<evidence type="ECO:0000313" key="3">
    <source>
        <dbReference type="EMBL" id="SDN56306.1"/>
    </source>
</evidence>
<dbReference type="AlphaFoldDB" id="A0A1H0CEQ3"/>
<name>A0A1H0CEQ3_9BACT</name>
<reference evidence="3 4" key="1">
    <citation type="submission" date="2016-10" db="EMBL/GenBank/DDBJ databases">
        <authorList>
            <person name="de Groot N.N."/>
        </authorList>
    </citation>
    <scope>NUCLEOTIDE SEQUENCE [LARGE SCALE GENOMIC DNA]</scope>
    <source>
        <strain evidence="3 4">DSM 15269</strain>
    </source>
</reference>
<evidence type="ECO:0000259" key="2">
    <source>
        <dbReference type="PROSITE" id="PS51733"/>
    </source>
</evidence>
<keyword evidence="4" id="KW-1185">Reference proteome</keyword>
<protein>
    <submittedName>
        <fullName evidence="3">BirA family transcriptional regulator, biotin operon repressor / biotin-[acetyl-CoA-carboxylase] ligase</fullName>
    </submittedName>
</protein>
<dbReference type="InterPro" id="IPR045864">
    <property type="entry name" value="aa-tRNA-synth_II/BPL/LPL"/>
</dbReference>
<evidence type="ECO:0000313" key="4">
    <source>
        <dbReference type="Proteomes" id="UP000199602"/>
    </source>
</evidence>
<proteinExistence type="predicted"/>
<dbReference type="GO" id="GO:0004077">
    <property type="term" value="F:biotin--[biotin carboxyl-carrier protein] ligase activity"/>
    <property type="evidence" value="ECO:0007669"/>
    <property type="project" value="InterPro"/>
</dbReference>
<dbReference type="InterPro" id="IPR004143">
    <property type="entry name" value="BPL_LPL_catalytic"/>
</dbReference>
<feature type="domain" description="BPL/LPL catalytic" evidence="2">
    <location>
        <begin position="1"/>
        <end position="167"/>
    </location>
</feature>
<accession>A0A1H0CEQ3</accession>
<dbReference type="NCBIfam" id="TIGR00121">
    <property type="entry name" value="birA_ligase"/>
    <property type="match status" value="1"/>
</dbReference>
<dbReference type="Pfam" id="PF03099">
    <property type="entry name" value="BPL_LplA_LipB"/>
    <property type="match status" value="1"/>
</dbReference>
<dbReference type="InterPro" id="IPR004408">
    <property type="entry name" value="Biotin_CoA_COase_ligase"/>
</dbReference>
<dbReference type="PANTHER" id="PTHR12835">
    <property type="entry name" value="BIOTIN PROTEIN LIGASE"/>
    <property type="match status" value="1"/>
</dbReference>
<dbReference type="EMBL" id="FNIN01000003">
    <property type="protein sequence ID" value="SDN56306.1"/>
    <property type="molecule type" value="Genomic_DNA"/>
</dbReference>
<keyword evidence="1 3" id="KW-0436">Ligase</keyword>
<dbReference type="STRING" id="206665.SAMN04488516_10320"/>
<dbReference type="PANTHER" id="PTHR12835:SF5">
    <property type="entry name" value="BIOTIN--PROTEIN LIGASE"/>
    <property type="match status" value="1"/>
</dbReference>
<dbReference type="SUPFAM" id="SSF55681">
    <property type="entry name" value="Class II aaRS and biotin synthetases"/>
    <property type="match status" value="1"/>
</dbReference>